<organism evidence="2 3">
    <name type="scientific">Candidatus Schekmanbacteria bacterium RIFCSPLOWO2_12_FULL_38_15</name>
    <dbReference type="NCBI Taxonomy" id="1817883"/>
    <lineage>
        <taxon>Bacteria</taxon>
        <taxon>Candidatus Schekmaniibacteriota</taxon>
    </lineage>
</organism>
<dbReference type="Proteomes" id="UP000178082">
    <property type="component" value="Unassembled WGS sequence"/>
</dbReference>
<name>A0A1F7SFF7_9BACT</name>
<dbReference type="EMBL" id="MGDI01000031">
    <property type="protein sequence ID" value="OGL52495.1"/>
    <property type="molecule type" value="Genomic_DNA"/>
</dbReference>
<reference evidence="2 3" key="1">
    <citation type="journal article" date="2016" name="Nat. Commun.">
        <title>Thousands of microbial genomes shed light on interconnected biogeochemical processes in an aquifer system.</title>
        <authorList>
            <person name="Anantharaman K."/>
            <person name="Brown C.T."/>
            <person name="Hug L.A."/>
            <person name="Sharon I."/>
            <person name="Castelle C.J."/>
            <person name="Probst A.J."/>
            <person name="Thomas B.C."/>
            <person name="Singh A."/>
            <person name="Wilkins M.J."/>
            <person name="Karaoz U."/>
            <person name="Brodie E.L."/>
            <person name="Williams K.H."/>
            <person name="Hubbard S.S."/>
            <person name="Banfield J.F."/>
        </authorList>
    </citation>
    <scope>NUCLEOTIDE SEQUENCE [LARGE SCALE GENOMIC DNA]</scope>
</reference>
<feature type="domain" description="DUF5615" evidence="1">
    <location>
        <begin position="1"/>
        <end position="110"/>
    </location>
</feature>
<dbReference type="Pfam" id="PF18480">
    <property type="entry name" value="DUF5615"/>
    <property type="match status" value="1"/>
</dbReference>
<gene>
    <name evidence="2" type="ORF">A3G31_10940</name>
</gene>
<evidence type="ECO:0000259" key="1">
    <source>
        <dbReference type="Pfam" id="PF18480"/>
    </source>
</evidence>
<evidence type="ECO:0000313" key="2">
    <source>
        <dbReference type="EMBL" id="OGL52495.1"/>
    </source>
</evidence>
<dbReference type="AlphaFoldDB" id="A0A1F7SFF7"/>
<proteinExistence type="predicted"/>
<comment type="caution">
    <text evidence="2">The sequence shown here is derived from an EMBL/GenBank/DDBJ whole genome shotgun (WGS) entry which is preliminary data.</text>
</comment>
<sequence length="119" mass="13583">MKFLLDENLPTDIKNTLLKFYPDSIDVSSSALVGQDDEKIYYYAIQNNFGIISMDSDFSNILRFPPDLLPGIIFIRPKGMRGKEIYNRVINYLSSIDVSELKGTLVVVSKSSTRIKRKK</sequence>
<protein>
    <recommendedName>
        <fullName evidence="1">DUF5615 domain-containing protein</fullName>
    </recommendedName>
</protein>
<evidence type="ECO:0000313" key="3">
    <source>
        <dbReference type="Proteomes" id="UP000178082"/>
    </source>
</evidence>
<accession>A0A1F7SFF7</accession>
<dbReference type="STRING" id="1817883.A3G31_10940"/>
<dbReference type="InterPro" id="IPR041049">
    <property type="entry name" value="DUF5615"/>
</dbReference>